<evidence type="ECO:0000313" key="1">
    <source>
        <dbReference type="EMBL" id="MBX73686.1"/>
    </source>
</evidence>
<sequence length="24" mass="2531">MLSATLLSKSTALKLPCFTLFSSA</sequence>
<organism evidence="1">
    <name type="scientific">Rhizophora mucronata</name>
    <name type="common">Asiatic mangrove</name>
    <dbReference type="NCBI Taxonomy" id="61149"/>
    <lineage>
        <taxon>Eukaryota</taxon>
        <taxon>Viridiplantae</taxon>
        <taxon>Streptophyta</taxon>
        <taxon>Embryophyta</taxon>
        <taxon>Tracheophyta</taxon>
        <taxon>Spermatophyta</taxon>
        <taxon>Magnoliopsida</taxon>
        <taxon>eudicotyledons</taxon>
        <taxon>Gunneridae</taxon>
        <taxon>Pentapetalae</taxon>
        <taxon>rosids</taxon>
        <taxon>fabids</taxon>
        <taxon>Malpighiales</taxon>
        <taxon>Rhizophoraceae</taxon>
        <taxon>Rhizophora</taxon>
    </lineage>
</organism>
<reference evidence="1" key="1">
    <citation type="submission" date="2018-02" db="EMBL/GenBank/DDBJ databases">
        <title>Rhizophora mucronata_Transcriptome.</title>
        <authorList>
            <person name="Meera S.P."/>
            <person name="Sreeshan A."/>
            <person name="Augustine A."/>
        </authorList>
    </citation>
    <scope>NUCLEOTIDE SEQUENCE</scope>
    <source>
        <tissue evidence="1">Leaf</tissue>
    </source>
</reference>
<accession>A0A2P2R354</accession>
<dbReference type="EMBL" id="GGEC01093202">
    <property type="protein sequence ID" value="MBX73686.1"/>
    <property type="molecule type" value="Transcribed_RNA"/>
</dbReference>
<proteinExistence type="predicted"/>
<protein>
    <submittedName>
        <fullName evidence="1">Uncharacterized protein</fullName>
    </submittedName>
</protein>
<name>A0A2P2R354_RHIMU</name>
<dbReference type="AlphaFoldDB" id="A0A2P2R354"/>